<name>A0A5B8VYN0_9SPHI</name>
<evidence type="ECO:0008006" key="4">
    <source>
        <dbReference type="Google" id="ProtNLM"/>
    </source>
</evidence>
<sequence length="361" mass="40867">MALSLKPKLLTINALCALWLLANTAVKAQEVTTLYYDKNGKGLDDKNNAFFYRRVKFNTSDKPVGTIEDFYMSGKPYSKGEALYIDKRNDAKSRWTGTIITYNEKGRQIKQGSFDTEGLLDGKQLLFDKEGTKIQENDFVHGNPIDCFYKVYTPDGVAVNYSYLTKMPVNLATTDKKLGRFTDKNVIFQDGQPVQFYTTASGLSVAARFSMQQLWGDYFEIYITIENGTTEQFNFDPSEVTAILQKDDKMIPVDVLSYDVYASRVSHKQKWSPGFSAFANAASLNPEGYRLIANKAITAHADSISGYKPYSMKQNINEGYLKLNTLLPGTRLIGFLNVKYKRADHFLLNVPVNGYVYQFEM</sequence>
<protein>
    <recommendedName>
        <fullName evidence="4">WG repeat-containing protein</fullName>
    </recommendedName>
</protein>
<proteinExistence type="predicted"/>
<feature type="chain" id="PRO_5023130706" description="WG repeat-containing protein" evidence="1">
    <location>
        <begin position="29"/>
        <end position="361"/>
    </location>
</feature>
<reference evidence="2 3" key="1">
    <citation type="journal article" date="2013" name="J. Microbiol.">
        <title>Mucilaginibacter ginsenosidivorax sp. nov., with ginsenoside converting activity isolated from sediment.</title>
        <authorList>
            <person name="Kim J.K."/>
            <person name="Choi T.E."/>
            <person name="Liu Q.M."/>
            <person name="Park H.Y."/>
            <person name="Yi T.H."/>
            <person name="Yoon M.H."/>
            <person name="Kim S.C."/>
            <person name="Im W.T."/>
        </authorList>
    </citation>
    <scope>NUCLEOTIDE SEQUENCE [LARGE SCALE GENOMIC DNA]</scope>
    <source>
        <strain evidence="2 3">KHI28</strain>
    </source>
</reference>
<gene>
    <name evidence="2" type="ORF">FSB76_05405</name>
</gene>
<evidence type="ECO:0000313" key="3">
    <source>
        <dbReference type="Proteomes" id="UP000321362"/>
    </source>
</evidence>
<dbReference type="AlphaFoldDB" id="A0A5B8VYN0"/>
<feature type="signal peptide" evidence="1">
    <location>
        <begin position="1"/>
        <end position="28"/>
    </location>
</feature>
<accession>A0A5B8VYN0</accession>
<dbReference type="KEGG" id="mgk:FSB76_05405"/>
<evidence type="ECO:0000313" key="2">
    <source>
        <dbReference type="EMBL" id="QEC75408.1"/>
    </source>
</evidence>
<dbReference type="Proteomes" id="UP000321362">
    <property type="component" value="Chromosome"/>
</dbReference>
<keyword evidence="1" id="KW-0732">Signal</keyword>
<dbReference type="EMBL" id="CP042437">
    <property type="protein sequence ID" value="QEC75408.1"/>
    <property type="molecule type" value="Genomic_DNA"/>
</dbReference>
<keyword evidence="3" id="KW-1185">Reference proteome</keyword>
<evidence type="ECO:0000256" key="1">
    <source>
        <dbReference type="SAM" id="SignalP"/>
    </source>
</evidence>
<dbReference type="RefSeq" id="WP_147052556.1">
    <property type="nucleotide sequence ID" value="NZ_CP042437.1"/>
</dbReference>
<organism evidence="2 3">
    <name type="scientific">Mucilaginibacter ginsenosidivorax</name>
    <dbReference type="NCBI Taxonomy" id="862126"/>
    <lineage>
        <taxon>Bacteria</taxon>
        <taxon>Pseudomonadati</taxon>
        <taxon>Bacteroidota</taxon>
        <taxon>Sphingobacteriia</taxon>
        <taxon>Sphingobacteriales</taxon>
        <taxon>Sphingobacteriaceae</taxon>
        <taxon>Mucilaginibacter</taxon>
    </lineage>
</organism>
<dbReference type="OrthoDB" id="795425at2"/>